<name>A0A2R8B8X7_9RHOB</name>
<evidence type="ECO:0000313" key="2">
    <source>
        <dbReference type="Proteomes" id="UP000244880"/>
    </source>
</evidence>
<reference evidence="1 2" key="1">
    <citation type="submission" date="2018-03" db="EMBL/GenBank/DDBJ databases">
        <authorList>
            <person name="Keele B.F."/>
        </authorList>
    </citation>
    <scope>NUCLEOTIDE SEQUENCE [LARGE SCALE GENOMIC DNA]</scope>
    <source>
        <strain evidence="1 2">CECT 8599</strain>
    </source>
</reference>
<evidence type="ECO:0000313" key="1">
    <source>
        <dbReference type="EMBL" id="SPH19494.1"/>
    </source>
</evidence>
<dbReference type="RefSeq" id="WP_108826828.1">
    <property type="nucleotide sequence ID" value="NZ_OMOR01000001.1"/>
</dbReference>
<dbReference type="Proteomes" id="UP000244880">
    <property type="component" value="Unassembled WGS sequence"/>
</dbReference>
<accession>A0A2R8B8X7</accession>
<dbReference type="OrthoDB" id="7726947at2"/>
<keyword evidence="2" id="KW-1185">Reference proteome</keyword>
<gene>
    <name evidence="1" type="ORF">ASD8599_00219</name>
</gene>
<proteinExistence type="predicted"/>
<organism evidence="1 2">
    <name type="scientific">Ascidiaceihabitans donghaensis</name>
    <dbReference type="NCBI Taxonomy" id="1510460"/>
    <lineage>
        <taxon>Bacteria</taxon>
        <taxon>Pseudomonadati</taxon>
        <taxon>Pseudomonadota</taxon>
        <taxon>Alphaproteobacteria</taxon>
        <taxon>Rhodobacterales</taxon>
        <taxon>Paracoccaceae</taxon>
        <taxon>Ascidiaceihabitans</taxon>
    </lineage>
</organism>
<dbReference type="AlphaFoldDB" id="A0A2R8B8X7"/>
<sequence>MIDDQFYSGKTQVFWTCKALLDGRAISHQTEIREVRGWRLGAIIHRLKSEYAWPIQTSYRKPDNVAFYSLNADVDRKALRYPPSAKALGAVEGAQ</sequence>
<protein>
    <submittedName>
        <fullName evidence="1">Uncharacterized protein</fullName>
    </submittedName>
</protein>
<dbReference type="EMBL" id="OMOR01000001">
    <property type="protein sequence ID" value="SPH19494.1"/>
    <property type="molecule type" value="Genomic_DNA"/>
</dbReference>